<proteinExistence type="predicted"/>
<dbReference type="EMBL" id="LAZR01004536">
    <property type="protein sequence ID" value="KKN07721.1"/>
    <property type="molecule type" value="Genomic_DNA"/>
</dbReference>
<dbReference type="AlphaFoldDB" id="A0A0F9Q368"/>
<protein>
    <submittedName>
        <fullName evidence="1">Uncharacterized protein</fullName>
    </submittedName>
</protein>
<evidence type="ECO:0000313" key="1">
    <source>
        <dbReference type="EMBL" id="KKN07721.1"/>
    </source>
</evidence>
<sequence length="131" mass="14720">MPTDSDRQAACERIATAMGWKKLSPRDIRWRQLEDDEHATRLRWANPVDVAFVSPPDFFADPVAADALMRWLDDNGYTWQLGNEREKSFKIQHYAAVEKDGATVVGYHQLSSSWSIALALAADAAIKEAAK</sequence>
<accession>A0A0F9Q368</accession>
<comment type="caution">
    <text evidence="1">The sequence shown here is derived from an EMBL/GenBank/DDBJ whole genome shotgun (WGS) entry which is preliminary data.</text>
</comment>
<organism evidence="1">
    <name type="scientific">marine sediment metagenome</name>
    <dbReference type="NCBI Taxonomy" id="412755"/>
    <lineage>
        <taxon>unclassified sequences</taxon>
        <taxon>metagenomes</taxon>
        <taxon>ecological metagenomes</taxon>
    </lineage>
</organism>
<reference evidence="1" key="1">
    <citation type="journal article" date="2015" name="Nature">
        <title>Complex archaea that bridge the gap between prokaryotes and eukaryotes.</title>
        <authorList>
            <person name="Spang A."/>
            <person name="Saw J.H."/>
            <person name="Jorgensen S.L."/>
            <person name="Zaremba-Niedzwiedzka K."/>
            <person name="Martijn J."/>
            <person name="Lind A.E."/>
            <person name="van Eijk R."/>
            <person name="Schleper C."/>
            <person name="Guy L."/>
            <person name="Ettema T.J."/>
        </authorList>
    </citation>
    <scope>NUCLEOTIDE SEQUENCE</scope>
</reference>
<gene>
    <name evidence="1" type="ORF">LCGC14_1063990</name>
</gene>
<name>A0A0F9Q368_9ZZZZ</name>